<dbReference type="Proteomes" id="UP000814176">
    <property type="component" value="Unassembled WGS sequence"/>
</dbReference>
<protein>
    <submittedName>
        <fullName evidence="2">Uncharacterized protein</fullName>
    </submittedName>
</protein>
<sequence length="186" mass="20552">MQPEFSRAGMGRDTQLEVTREGCIHALVQLEPRGGAGGRRVARGERSRVERVMYVIVSPEWAAACSVTEWRLVCSALPTTEAWAPRGGSEDLAYGSKTTIKTRQMEVAAWSVIILGPIVIGLYPKLYPPSGTPFGKAMSPCFEAWMSSDAPLHLLRCLACHHGRTLIHPVHLNPRVVRPLFLPWPI</sequence>
<accession>A0ABQ8KRN3</accession>
<keyword evidence="1" id="KW-0472">Membrane</keyword>
<keyword evidence="1" id="KW-0812">Transmembrane</keyword>
<dbReference type="RefSeq" id="XP_047782666.1">
    <property type="nucleotide sequence ID" value="XM_047917837.1"/>
</dbReference>
<comment type="caution">
    <text evidence="2">The sequence shown here is derived from an EMBL/GenBank/DDBJ whole genome shotgun (WGS) entry which is preliminary data.</text>
</comment>
<keyword evidence="1" id="KW-1133">Transmembrane helix</keyword>
<organism evidence="2 3">
    <name type="scientific">Rhodofomes roseus</name>
    <dbReference type="NCBI Taxonomy" id="34475"/>
    <lineage>
        <taxon>Eukaryota</taxon>
        <taxon>Fungi</taxon>
        <taxon>Dikarya</taxon>
        <taxon>Basidiomycota</taxon>
        <taxon>Agaricomycotina</taxon>
        <taxon>Agaricomycetes</taxon>
        <taxon>Polyporales</taxon>
        <taxon>Rhodofomes</taxon>
    </lineage>
</organism>
<proteinExistence type="predicted"/>
<evidence type="ECO:0000313" key="2">
    <source>
        <dbReference type="EMBL" id="KAH9841367.1"/>
    </source>
</evidence>
<gene>
    <name evidence="2" type="ORF">C8Q71DRAFT_326385</name>
</gene>
<feature type="transmembrane region" description="Helical" evidence="1">
    <location>
        <begin position="107"/>
        <end position="124"/>
    </location>
</feature>
<dbReference type="EMBL" id="JADCUA010000003">
    <property type="protein sequence ID" value="KAH9841367.1"/>
    <property type="molecule type" value="Genomic_DNA"/>
</dbReference>
<dbReference type="GeneID" id="71998569"/>
<keyword evidence="3" id="KW-1185">Reference proteome</keyword>
<evidence type="ECO:0000313" key="3">
    <source>
        <dbReference type="Proteomes" id="UP000814176"/>
    </source>
</evidence>
<evidence type="ECO:0000256" key="1">
    <source>
        <dbReference type="SAM" id="Phobius"/>
    </source>
</evidence>
<name>A0ABQ8KRN3_9APHY</name>
<reference evidence="2 3" key="1">
    <citation type="journal article" date="2021" name="Environ. Microbiol.">
        <title>Gene family expansions and transcriptome signatures uncover fungal adaptations to wood decay.</title>
        <authorList>
            <person name="Hage H."/>
            <person name="Miyauchi S."/>
            <person name="Viragh M."/>
            <person name="Drula E."/>
            <person name="Min B."/>
            <person name="Chaduli D."/>
            <person name="Navarro D."/>
            <person name="Favel A."/>
            <person name="Norest M."/>
            <person name="Lesage-Meessen L."/>
            <person name="Balint B."/>
            <person name="Merenyi Z."/>
            <person name="de Eugenio L."/>
            <person name="Morin E."/>
            <person name="Martinez A.T."/>
            <person name="Baldrian P."/>
            <person name="Stursova M."/>
            <person name="Martinez M.J."/>
            <person name="Novotny C."/>
            <person name="Magnuson J.K."/>
            <person name="Spatafora J.W."/>
            <person name="Maurice S."/>
            <person name="Pangilinan J."/>
            <person name="Andreopoulos W."/>
            <person name="LaButti K."/>
            <person name="Hundley H."/>
            <person name="Na H."/>
            <person name="Kuo A."/>
            <person name="Barry K."/>
            <person name="Lipzen A."/>
            <person name="Henrissat B."/>
            <person name="Riley R."/>
            <person name="Ahrendt S."/>
            <person name="Nagy L.G."/>
            <person name="Grigoriev I.V."/>
            <person name="Martin F."/>
            <person name="Rosso M.N."/>
        </authorList>
    </citation>
    <scope>NUCLEOTIDE SEQUENCE [LARGE SCALE GENOMIC DNA]</scope>
    <source>
        <strain evidence="2 3">CIRM-BRFM 1785</strain>
    </source>
</reference>